<dbReference type="PROSITE" id="PS50975">
    <property type="entry name" value="ATP_GRASP"/>
    <property type="match status" value="1"/>
</dbReference>
<evidence type="ECO:0000256" key="1">
    <source>
        <dbReference type="PROSITE-ProRule" id="PRU00409"/>
    </source>
</evidence>
<dbReference type="Gene3D" id="3.30.470.20">
    <property type="entry name" value="ATP-grasp fold, B domain"/>
    <property type="match status" value="1"/>
</dbReference>
<dbReference type="PANTHER" id="PTHR21621">
    <property type="entry name" value="RIBOSOMAL PROTEIN S6 MODIFICATION PROTEIN"/>
    <property type="match status" value="1"/>
</dbReference>
<dbReference type="EMBL" id="RBXO01000001">
    <property type="protein sequence ID" value="RKT53693.1"/>
    <property type="molecule type" value="Genomic_DNA"/>
</dbReference>
<dbReference type="Proteomes" id="UP000282084">
    <property type="component" value="Unassembled WGS sequence"/>
</dbReference>
<organism evidence="4 5">
    <name type="scientific">Saccharothrix australiensis</name>
    <dbReference type="NCBI Taxonomy" id="2072"/>
    <lineage>
        <taxon>Bacteria</taxon>
        <taxon>Bacillati</taxon>
        <taxon>Actinomycetota</taxon>
        <taxon>Actinomycetes</taxon>
        <taxon>Pseudonocardiales</taxon>
        <taxon>Pseudonocardiaceae</taxon>
        <taxon>Saccharothrix</taxon>
    </lineage>
</organism>
<evidence type="ECO:0000313" key="5">
    <source>
        <dbReference type="Proteomes" id="UP000282084"/>
    </source>
</evidence>
<gene>
    <name evidence="4" type="ORF">C8E97_2272</name>
</gene>
<feature type="compositionally biased region" description="Low complexity" evidence="2">
    <location>
        <begin position="324"/>
        <end position="333"/>
    </location>
</feature>
<dbReference type="PANTHER" id="PTHR21621:SF0">
    <property type="entry name" value="BETA-CITRYLGLUTAMATE SYNTHASE B-RELATED"/>
    <property type="match status" value="1"/>
</dbReference>
<dbReference type="GO" id="GO:0046872">
    <property type="term" value="F:metal ion binding"/>
    <property type="evidence" value="ECO:0007669"/>
    <property type="project" value="InterPro"/>
</dbReference>
<dbReference type="GO" id="GO:0005737">
    <property type="term" value="C:cytoplasm"/>
    <property type="evidence" value="ECO:0007669"/>
    <property type="project" value="TreeGrafter"/>
</dbReference>
<keyword evidence="4" id="KW-0436">Ligase</keyword>
<dbReference type="GO" id="GO:0016879">
    <property type="term" value="F:ligase activity, forming carbon-nitrogen bonds"/>
    <property type="evidence" value="ECO:0007669"/>
    <property type="project" value="TreeGrafter"/>
</dbReference>
<feature type="region of interest" description="Disordered" evidence="2">
    <location>
        <begin position="1"/>
        <end position="22"/>
    </location>
</feature>
<dbReference type="AlphaFoldDB" id="A0A495VYP2"/>
<accession>A0A495VYP2</accession>
<dbReference type="SUPFAM" id="SSF56059">
    <property type="entry name" value="Glutathione synthetase ATP-binding domain-like"/>
    <property type="match status" value="1"/>
</dbReference>
<protein>
    <submittedName>
        <fullName evidence="4">Glutathione synthase/RimK-type ligase-like ATP-grasp enzyme</fullName>
    </submittedName>
</protein>
<name>A0A495VYP2_9PSEU</name>
<comment type="caution">
    <text evidence="4">The sequence shown here is derived from an EMBL/GenBank/DDBJ whole genome shotgun (WGS) entry which is preliminary data.</text>
</comment>
<sequence length="353" mass="38157">MLKVGTCLPAHPADGEPPTGGVIPPDDHATLMGLLARMPGVEFRHDLDFRESHIRRGRVHCGDVCLNDLDAYLWHVDFARKPGSYDLDALLTLKRDTVVVPDPERVAVAFDKHWASLTLARAGVAVPDSVLVSQRNLDAAAPAIEEWGHAVLKPRRGCFGWGVLLVDSFTTLRDVVGYLDAETAEGRSRGVPSSTPARGYLLERFYPNDPDEWLGITLAGQQVMYGFRKGADRHVRWNDSAWKVYDAERGGGSVEHREVPAAHAALALRAQRAFDLPLLGLDVIHHEGRPIVIDVNTGPALYPDLFAAAGRSLPHELHRALTTAAFPAGPPTADRAPGAGSRAADGMADPAAV</sequence>
<evidence type="ECO:0000256" key="2">
    <source>
        <dbReference type="SAM" id="MobiDB-lite"/>
    </source>
</evidence>
<dbReference type="InterPro" id="IPR011761">
    <property type="entry name" value="ATP-grasp"/>
</dbReference>
<reference evidence="4 5" key="1">
    <citation type="submission" date="2018-10" db="EMBL/GenBank/DDBJ databases">
        <title>Sequencing the genomes of 1000 actinobacteria strains.</title>
        <authorList>
            <person name="Klenk H.-P."/>
        </authorList>
    </citation>
    <scope>NUCLEOTIDE SEQUENCE [LARGE SCALE GENOMIC DNA]</scope>
    <source>
        <strain evidence="4 5">DSM 43800</strain>
    </source>
</reference>
<proteinExistence type="predicted"/>
<dbReference type="RefSeq" id="WP_246018812.1">
    <property type="nucleotide sequence ID" value="NZ_RBXO01000001.1"/>
</dbReference>
<evidence type="ECO:0000259" key="3">
    <source>
        <dbReference type="PROSITE" id="PS50975"/>
    </source>
</evidence>
<keyword evidence="5" id="KW-1185">Reference proteome</keyword>
<keyword evidence="1" id="KW-0067">ATP-binding</keyword>
<evidence type="ECO:0000313" key="4">
    <source>
        <dbReference type="EMBL" id="RKT53693.1"/>
    </source>
</evidence>
<keyword evidence="1" id="KW-0547">Nucleotide-binding</keyword>
<feature type="region of interest" description="Disordered" evidence="2">
    <location>
        <begin position="324"/>
        <end position="353"/>
    </location>
</feature>
<feature type="domain" description="ATP-grasp" evidence="3">
    <location>
        <begin position="116"/>
        <end position="322"/>
    </location>
</feature>
<dbReference type="GO" id="GO:0005524">
    <property type="term" value="F:ATP binding"/>
    <property type="evidence" value="ECO:0007669"/>
    <property type="project" value="UniProtKB-UniRule"/>
</dbReference>